<evidence type="ECO:0000313" key="3">
    <source>
        <dbReference type="Proteomes" id="UP001162881"/>
    </source>
</evidence>
<reference evidence="2" key="1">
    <citation type="submission" date="2022-03" db="EMBL/GenBank/DDBJ databases">
        <title>Identification of a novel bacterium isolated from mangrove sediments.</title>
        <authorList>
            <person name="Pan X."/>
        </authorList>
    </citation>
    <scope>NUCLEOTIDE SEQUENCE</scope>
    <source>
        <strain evidence="2">B1949</strain>
    </source>
</reference>
<organism evidence="2 3">
    <name type="scientific">Novosphingobium organovorum</name>
    <dbReference type="NCBI Taxonomy" id="2930092"/>
    <lineage>
        <taxon>Bacteria</taxon>
        <taxon>Pseudomonadati</taxon>
        <taxon>Pseudomonadota</taxon>
        <taxon>Alphaproteobacteria</taxon>
        <taxon>Sphingomonadales</taxon>
        <taxon>Sphingomonadaceae</taxon>
        <taxon>Novosphingobium</taxon>
    </lineage>
</organism>
<dbReference type="Pfam" id="PF18614">
    <property type="entry name" value="RNase_II_C_S1"/>
    <property type="match status" value="1"/>
</dbReference>
<evidence type="ECO:0000313" key="2">
    <source>
        <dbReference type="EMBL" id="MCJ2184757.1"/>
    </source>
</evidence>
<protein>
    <submittedName>
        <fullName evidence="2">RNB domain-containing ribonuclease</fullName>
    </submittedName>
</protein>
<name>A0ABT0BI80_9SPHN</name>
<keyword evidence="3" id="KW-1185">Reference proteome</keyword>
<dbReference type="Proteomes" id="UP001162881">
    <property type="component" value="Unassembled WGS sequence"/>
</dbReference>
<dbReference type="SUPFAM" id="SSF50249">
    <property type="entry name" value="Nucleic acid-binding proteins"/>
    <property type="match status" value="1"/>
</dbReference>
<dbReference type="InterPro" id="IPR012340">
    <property type="entry name" value="NA-bd_OB-fold"/>
</dbReference>
<feature type="non-terminal residue" evidence="2">
    <location>
        <position position="1"/>
    </location>
</feature>
<proteinExistence type="predicted"/>
<dbReference type="EMBL" id="JALHLF010000142">
    <property type="protein sequence ID" value="MCJ2184757.1"/>
    <property type="molecule type" value="Genomic_DNA"/>
</dbReference>
<feature type="domain" description="RNase II-type exonuclease C-terminal S1" evidence="1">
    <location>
        <begin position="87"/>
        <end position="142"/>
    </location>
</feature>
<comment type="caution">
    <text evidence="2">The sequence shown here is derived from an EMBL/GenBank/DDBJ whole genome shotgun (WGS) entry which is preliminary data.</text>
</comment>
<dbReference type="InterPro" id="IPR040596">
    <property type="entry name" value="RNase_II_C_S1"/>
</dbReference>
<evidence type="ECO:0000259" key="1">
    <source>
        <dbReference type="Pfam" id="PF18614"/>
    </source>
</evidence>
<accession>A0ABT0BI80</accession>
<gene>
    <name evidence="2" type="ORF">MTR62_18985</name>
</gene>
<sequence length="157" mass="16660">GELPWHAAIGAPYAHATAPLRRLADRYVLEAVLALANGRPLPDRLSQAFAALPPVMARAGSRDGQIERAVIDLAEATMLAPLVGTAFEATVIDVRGERATIQLDDLPVIAALPLPGALPGAHRRVRLTKAAPLQRHLEFEPVDEIAPIELSAAKPIA</sequence>